<organism evidence="2">
    <name type="scientific">Clastoptera arizonana</name>
    <name type="common">Arizona spittle bug</name>
    <dbReference type="NCBI Taxonomy" id="38151"/>
    <lineage>
        <taxon>Eukaryota</taxon>
        <taxon>Metazoa</taxon>
        <taxon>Ecdysozoa</taxon>
        <taxon>Arthropoda</taxon>
        <taxon>Hexapoda</taxon>
        <taxon>Insecta</taxon>
        <taxon>Pterygota</taxon>
        <taxon>Neoptera</taxon>
        <taxon>Paraneoptera</taxon>
        <taxon>Hemiptera</taxon>
        <taxon>Auchenorrhyncha</taxon>
        <taxon>Cercopoidea</taxon>
        <taxon>Clastopteridae</taxon>
        <taxon>Clastoptera</taxon>
    </lineage>
</organism>
<dbReference type="CDD" id="cd00170">
    <property type="entry name" value="SEC14"/>
    <property type="match status" value="1"/>
</dbReference>
<evidence type="ECO:0000259" key="1">
    <source>
        <dbReference type="PROSITE" id="PS50191"/>
    </source>
</evidence>
<feature type="domain" description="CRAL-TRIO" evidence="1">
    <location>
        <begin position="160"/>
        <end position="261"/>
    </location>
</feature>
<dbReference type="GO" id="GO:0016020">
    <property type="term" value="C:membrane"/>
    <property type="evidence" value="ECO:0007669"/>
    <property type="project" value="TreeGrafter"/>
</dbReference>
<dbReference type="PROSITE" id="PS50191">
    <property type="entry name" value="CRAL_TRIO"/>
    <property type="match status" value="1"/>
</dbReference>
<dbReference type="AlphaFoldDB" id="A0A1B6ECQ8"/>
<dbReference type="PANTHER" id="PTHR10174:SF222">
    <property type="entry name" value="GH10083P-RELATED"/>
    <property type="match status" value="1"/>
</dbReference>
<dbReference type="EMBL" id="GEDC01001583">
    <property type="protein sequence ID" value="JAS35715.1"/>
    <property type="molecule type" value="Transcribed_RNA"/>
</dbReference>
<reference evidence="2" key="1">
    <citation type="submission" date="2015-12" db="EMBL/GenBank/DDBJ databases">
        <title>De novo transcriptome assembly of four potential Pierce s Disease insect vectors from Arizona vineyards.</title>
        <authorList>
            <person name="Tassone E.E."/>
        </authorList>
    </citation>
    <scope>NUCLEOTIDE SEQUENCE</scope>
</reference>
<dbReference type="PANTHER" id="PTHR10174">
    <property type="entry name" value="ALPHA-TOCOPHEROL TRANSFER PROTEIN-RELATED"/>
    <property type="match status" value="1"/>
</dbReference>
<name>A0A1B6ECQ8_9HEMI</name>
<dbReference type="InterPro" id="IPR036865">
    <property type="entry name" value="CRAL-TRIO_dom_sf"/>
</dbReference>
<dbReference type="Pfam" id="PF00650">
    <property type="entry name" value="CRAL_TRIO"/>
    <property type="match status" value="1"/>
</dbReference>
<dbReference type="SUPFAM" id="SSF52087">
    <property type="entry name" value="CRAL/TRIO domain"/>
    <property type="match status" value="1"/>
</dbReference>
<protein>
    <recommendedName>
        <fullName evidence="1">CRAL-TRIO domain-containing protein</fullName>
    </recommendedName>
</protein>
<gene>
    <name evidence="2" type="ORF">g.37380</name>
</gene>
<accession>A0A1B6ECQ8</accession>
<proteinExistence type="predicted"/>
<dbReference type="SUPFAM" id="SSF46938">
    <property type="entry name" value="CRAL/TRIO N-terminal domain"/>
    <property type="match status" value="1"/>
</dbReference>
<dbReference type="PRINTS" id="PR00180">
    <property type="entry name" value="CRETINALDHBP"/>
</dbReference>
<dbReference type="Gene3D" id="3.40.525.10">
    <property type="entry name" value="CRAL-TRIO lipid binding domain"/>
    <property type="match status" value="1"/>
</dbReference>
<evidence type="ECO:0000313" key="2">
    <source>
        <dbReference type="EMBL" id="JAS35715.1"/>
    </source>
</evidence>
<sequence length="303" mass="34639">MFSRHIKDLASYTMAGPTFITAEEEYKKDSRLKEEDIEKLRVWLTTQPDLPQNISDERLLMYIHCSNFDLNKAKEVCERDWLLRMKHPDLLAELDPCTPEQDNIWKLGEFWIAPETTKEGYRVCYAGLHDPNPSKYNFLEAMKAAIMVMWADYVSRGICPGFIFVLNAKGTSFGHALKASISTIRAFLSYAQEGNPINMKAVHIINVSYVVDKLMILTRPLIGKELYNIIKLHSGDMQSFFDVVPKNVLPAELGGTAGSSEELRNAAKHKNELYRDFFLRENELAVPKRDSQQKSLTGILEID</sequence>
<dbReference type="GO" id="GO:1902936">
    <property type="term" value="F:phosphatidylinositol bisphosphate binding"/>
    <property type="evidence" value="ECO:0007669"/>
    <property type="project" value="TreeGrafter"/>
</dbReference>
<dbReference type="InterPro" id="IPR001251">
    <property type="entry name" value="CRAL-TRIO_dom"/>
</dbReference>
<dbReference type="InterPro" id="IPR036273">
    <property type="entry name" value="CRAL/TRIO_N_dom_sf"/>
</dbReference>